<comment type="caution">
    <text evidence="1">The sequence shown here is derived from an EMBL/GenBank/DDBJ whole genome shotgun (WGS) entry which is preliminary data.</text>
</comment>
<sequence>MYGYLVKATALAMALCSPSAALVDGRYDGLEVVSTTSTPDGQVIDWIVPESQGELASPPPFPPVKQDGSRISIEDIIFHASIPQGPNGTVPILRSTLIAPPKRPPQPSDDWAAAKGNMAQSDHDQIILTQESYFGKHWYASSRQNVKNYGGRAVFSLFKAYTQSNADFSLLQTAIIRTNAAPKGTKYQTVEAGWINYPNQVAAPHLFSYFTTNGHTTNGDRIGGWNRDYAGWVQVDKSLYPGMPFHPLSVNGGAQCEVAIGYYLFKGNWWLYVQDRYIGYYPASMFSQGRDASRTLAVYSDAIDYYGEVYNSESTLTTTDMGSGEFPELGFLRAAYLHNIAYFDGNYYSYDFDGSRSMVVSDPARYRIKPTWGSGGKWGSYFYLGGPGANGVVNG</sequence>
<dbReference type="EMBL" id="JAPUUL010000027">
    <property type="protein sequence ID" value="KAJ8133268.1"/>
    <property type="molecule type" value="Genomic_DNA"/>
</dbReference>
<accession>A0ACC2K1F1</accession>
<evidence type="ECO:0000313" key="1">
    <source>
        <dbReference type="EMBL" id="KAJ8133268.1"/>
    </source>
</evidence>
<name>A0ACC2K1F1_9PEZI</name>
<evidence type="ECO:0000313" key="2">
    <source>
        <dbReference type="Proteomes" id="UP001153332"/>
    </source>
</evidence>
<gene>
    <name evidence="1" type="ORF">O1611_g354</name>
</gene>
<keyword evidence="2" id="KW-1185">Reference proteome</keyword>
<proteinExistence type="predicted"/>
<organism evidence="1 2">
    <name type="scientific">Lasiodiplodia mahajangana</name>
    <dbReference type="NCBI Taxonomy" id="1108764"/>
    <lineage>
        <taxon>Eukaryota</taxon>
        <taxon>Fungi</taxon>
        <taxon>Dikarya</taxon>
        <taxon>Ascomycota</taxon>
        <taxon>Pezizomycotina</taxon>
        <taxon>Dothideomycetes</taxon>
        <taxon>Dothideomycetes incertae sedis</taxon>
        <taxon>Botryosphaeriales</taxon>
        <taxon>Botryosphaeriaceae</taxon>
        <taxon>Lasiodiplodia</taxon>
    </lineage>
</organism>
<dbReference type="Proteomes" id="UP001153332">
    <property type="component" value="Unassembled WGS sequence"/>
</dbReference>
<reference evidence="1" key="1">
    <citation type="submission" date="2022-12" db="EMBL/GenBank/DDBJ databases">
        <title>Genome Sequence of Lasiodiplodia mahajangana.</title>
        <authorList>
            <person name="Buettner E."/>
        </authorList>
    </citation>
    <scope>NUCLEOTIDE SEQUENCE</scope>
    <source>
        <strain evidence="1">VT137</strain>
    </source>
</reference>
<protein>
    <submittedName>
        <fullName evidence="1">Uncharacterized protein</fullName>
    </submittedName>
</protein>